<reference evidence="4" key="1">
    <citation type="submission" date="2016-02" db="EMBL/GenBank/DDBJ databases">
        <authorList>
            <person name="Wen L."/>
            <person name="He K."/>
            <person name="Yang H."/>
        </authorList>
    </citation>
    <scope>NUCLEOTIDE SEQUENCE [LARGE SCALE GENOMIC DNA]</scope>
    <source>
        <strain evidence="4">JCM 15929</strain>
    </source>
</reference>
<comment type="caution">
    <text evidence="3">The sequence shown here is derived from an EMBL/GenBank/DDBJ whole genome shotgun (WGS) entry which is preliminary data.</text>
</comment>
<feature type="signal peptide" evidence="2">
    <location>
        <begin position="1"/>
        <end position="21"/>
    </location>
</feature>
<evidence type="ECO:0000256" key="2">
    <source>
        <dbReference type="SAM" id="SignalP"/>
    </source>
</evidence>
<dbReference type="STRING" id="239498.AXK60_17780"/>
<evidence type="ECO:0000256" key="1">
    <source>
        <dbReference type="SAM" id="MobiDB-lite"/>
    </source>
</evidence>
<protein>
    <submittedName>
        <fullName evidence="3">Uncharacterized protein</fullName>
    </submittedName>
</protein>
<feature type="region of interest" description="Disordered" evidence="1">
    <location>
        <begin position="363"/>
        <end position="478"/>
    </location>
</feature>
<proteinExistence type="predicted"/>
<feature type="compositionally biased region" description="Low complexity" evidence="1">
    <location>
        <begin position="465"/>
        <end position="478"/>
    </location>
</feature>
<evidence type="ECO:0000313" key="3">
    <source>
        <dbReference type="EMBL" id="KXP03654.1"/>
    </source>
</evidence>
<name>A0A137ZZP3_9ACTN</name>
<dbReference type="EMBL" id="LSRF01000058">
    <property type="protein sequence ID" value="KXP03654.1"/>
    <property type="molecule type" value="Genomic_DNA"/>
</dbReference>
<dbReference type="PROSITE" id="PS51257">
    <property type="entry name" value="PROKAR_LIPOPROTEIN"/>
    <property type="match status" value="1"/>
</dbReference>
<sequence length="552" mass="56459">MKTVKVGAAAAAVLSVAGLLAACGKDSATQDSPVAFSPVTGDQYTANPGAFQTDGVAVPPKSVMMVGDPVAAQAVVNSGLPQGTITSTSSNTTVYYPPVPSDVLPPDLRPAAQAPVPEPLARPANTRPWQYTPHQIDAYRAICDTGRWGSWVAGPEHQTQICWSVYGRQLGVRPWMPGQPRPWDRPGYPKPWFDPGFRADVPVMWIYPRGWAQPRPQPIISVSITINLGTNPYRRVNPRYSDPFYPVWAVTPGRVVDVRGQGAIAAPVYTTTTTTTTTVVSAPVAPGVVLMPLPTSAKVEPVLALPGAPIPGNVNVNPTILAPVPAALDGAVIQAGSRAEVQEAVGTSVKVSVADTATAMRTTTATAGSGSTGTGSAGTGTATTATGTATTATGGTANRPTDGTTASTSATTPAPAPSGARAGDPTSPAPSTGGTTTPAVTGTTTPPALTETTTPPTTVAPPPTTVITTTPPAVVTTPPAVVTTTTKPYTPPVITTTTKPYTPPAIVTTTTKPYTPPVQTTEAPVETTRPTRTRPAFTLPLIPTTTTTAPAT</sequence>
<organism evidence="3 4">
    <name type="scientific">Tsukamurella pseudospumae</name>
    <dbReference type="NCBI Taxonomy" id="239498"/>
    <lineage>
        <taxon>Bacteria</taxon>
        <taxon>Bacillati</taxon>
        <taxon>Actinomycetota</taxon>
        <taxon>Actinomycetes</taxon>
        <taxon>Mycobacteriales</taxon>
        <taxon>Tsukamurellaceae</taxon>
        <taxon>Tsukamurella</taxon>
    </lineage>
</organism>
<dbReference type="AlphaFoldDB" id="A0A137ZZP3"/>
<accession>A0A137ZZP3</accession>
<dbReference type="Proteomes" id="UP000070258">
    <property type="component" value="Unassembled WGS sequence"/>
</dbReference>
<gene>
    <name evidence="3" type="ORF">AXK60_17780</name>
</gene>
<evidence type="ECO:0000313" key="4">
    <source>
        <dbReference type="Proteomes" id="UP000070258"/>
    </source>
</evidence>
<feature type="chain" id="PRO_5038401023" evidence="2">
    <location>
        <begin position="22"/>
        <end position="552"/>
    </location>
</feature>
<feature type="region of interest" description="Disordered" evidence="1">
    <location>
        <begin position="494"/>
        <end position="530"/>
    </location>
</feature>
<feature type="compositionally biased region" description="Low complexity" evidence="1">
    <location>
        <begin position="379"/>
        <end position="457"/>
    </location>
</feature>
<dbReference type="RefSeq" id="WP_068574650.1">
    <property type="nucleotide sequence ID" value="NZ_LSRF01000058.1"/>
</dbReference>
<keyword evidence="2" id="KW-0732">Signal</keyword>